<feature type="compositionally biased region" description="Low complexity" evidence="1">
    <location>
        <begin position="158"/>
        <end position="174"/>
    </location>
</feature>
<organism evidence="3 4">
    <name type="scientific">Acrocarpospora phusangensis</name>
    <dbReference type="NCBI Taxonomy" id="1070424"/>
    <lineage>
        <taxon>Bacteria</taxon>
        <taxon>Bacillati</taxon>
        <taxon>Actinomycetota</taxon>
        <taxon>Actinomycetes</taxon>
        <taxon>Streptosporangiales</taxon>
        <taxon>Streptosporangiaceae</taxon>
        <taxon>Acrocarpospora</taxon>
    </lineage>
</organism>
<comment type="caution">
    <text evidence="3">The sequence shown here is derived from an EMBL/GenBank/DDBJ whole genome shotgun (WGS) entry which is preliminary data.</text>
</comment>
<keyword evidence="2" id="KW-0732">Signal</keyword>
<name>A0A919Q9D0_9ACTN</name>
<dbReference type="AlphaFoldDB" id="A0A919Q9D0"/>
<protein>
    <recommendedName>
        <fullName evidence="5">Chaplin domain-containing protein</fullName>
    </recommendedName>
</protein>
<feature type="chain" id="PRO_5037368601" description="Chaplin domain-containing protein" evidence="2">
    <location>
        <begin position="34"/>
        <end position="294"/>
    </location>
</feature>
<feature type="region of interest" description="Disordered" evidence="1">
    <location>
        <begin position="137"/>
        <end position="198"/>
    </location>
</feature>
<proteinExistence type="predicted"/>
<accession>A0A919Q9D0</accession>
<dbReference type="EMBL" id="BOOA01000021">
    <property type="protein sequence ID" value="GIH24742.1"/>
    <property type="molecule type" value="Genomic_DNA"/>
</dbReference>
<reference evidence="3" key="1">
    <citation type="submission" date="2021-01" db="EMBL/GenBank/DDBJ databases">
        <title>Whole genome shotgun sequence of Acrocarpospora phusangensis NBRC 108782.</title>
        <authorList>
            <person name="Komaki H."/>
            <person name="Tamura T."/>
        </authorList>
    </citation>
    <scope>NUCLEOTIDE SEQUENCE</scope>
    <source>
        <strain evidence="3">NBRC 108782</strain>
    </source>
</reference>
<feature type="region of interest" description="Disordered" evidence="1">
    <location>
        <begin position="82"/>
        <end position="119"/>
    </location>
</feature>
<feature type="region of interest" description="Disordered" evidence="1">
    <location>
        <begin position="270"/>
        <end position="294"/>
    </location>
</feature>
<keyword evidence="4" id="KW-1185">Reference proteome</keyword>
<dbReference type="RefSeq" id="WP_204041481.1">
    <property type="nucleotide sequence ID" value="NZ_BOOA01000021.1"/>
</dbReference>
<gene>
    <name evidence="3" type="ORF">Aph01nite_30520</name>
</gene>
<evidence type="ECO:0000256" key="2">
    <source>
        <dbReference type="SAM" id="SignalP"/>
    </source>
</evidence>
<feature type="compositionally biased region" description="Low complexity" evidence="1">
    <location>
        <begin position="91"/>
        <end position="115"/>
    </location>
</feature>
<feature type="signal peptide" evidence="2">
    <location>
        <begin position="1"/>
        <end position="33"/>
    </location>
</feature>
<evidence type="ECO:0000313" key="3">
    <source>
        <dbReference type="EMBL" id="GIH24742.1"/>
    </source>
</evidence>
<feature type="compositionally biased region" description="Basic and acidic residues" evidence="1">
    <location>
        <begin position="181"/>
        <end position="191"/>
    </location>
</feature>
<evidence type="ECO:0008006" key="5">
    <source>
        <dbReference type="Google" id="ProtNLM"/>
    </source>
</evidence>
<evidence type="ECO:0000313" key="4">
    <source>
        <dbReference type="Proteomes" id="UP000640052"/>
    </source>
</evidence>
<sequence>MGTGRHASAISAGALALALSGGTPLLAAGPAWAADCVAHGPLSGVANGLCQVVDGVTDVVDEVTGGTLSTVTDSVDSKVSGATGAVGGAGAAVTPTPSATGPRRTPSPTATAPRVSGGGLGGTVLETCLPLLAGSGCGGEAAEEGRPRPGRTPKPEAAEPGDSAPDSDADSGSGTLPEYPRPPENRPHFIDVGDPAEPVDLGDEGRVVRVEEAELPLLWPGQLVPALTGEARREPARPRQPYDPVATALTAALLLSAVLTARVVAARRAREAAEPEGLPLSGLPMASSRTHRLA</sequence>
<dbReference type="Proteomes" id="UP000640052">
    <property type="component" value="Unassembled WGS sequence"/>
</dbReference>
<evidence type="ECO:0000256" key="1">
    <source>
        <dbReference type="SAM" id="MobiDB-lite"/>
    </source>
</evidence>
<feature type="compositionally biased region" description="Basic and acidic residues" evidence="1">
    <location>
        <begin position="143"/>
        <end position="157"/>
    </location>
</feature>